<evidence type="ECO:0000313" key="3">
    <source>
        <dbReference type="Proteomes" id="UP000236910"/>
    </source>
</evidence>
<feature type="transmembrane region" description="Helical" evidence="1">
    <location>
        <begin position="53"/>
        <end position="73"/>
    </location>
</feature>
<evidence type="ECO:0000313" key="2">
    <source>
        <dbReference type="EMBL" id="PMP83575.1"/>
    </source>
</evidence>
<dbReference type="EMBL" id="PNIX01000091">
    <property type="protein sequence ID" value="PMP83575.1"/>
    <property type="molecule type" value="Genomic_DNA"/>
</dbReference>
<dbReference type="AlphaFoldDB" id="A0A2J6X8K4"/>
<keyword evidence="1" id="KW-0472">Membrane</keyword>
<organism evidence="2 3">
    <name type="scientific">Caldisericum exile</name>
    <dbReference type="NCBI Taxonomy" id="693075"/>
    <lineage>
        <taxon>Bacteria</taxon>
        <taxon>Pseudomonadati</taxon>
        <taxon>Caldisericota/Cryosericota group</taxon>
        <taxon>Caldisericota</taxon>
        <taxon>Caldisericia</taxon>
        <taxon>Caldisericales</taxon>
        <taxon>Caldisericaceae</taxon>
        <taxon>Caldisericum</taxon>
    </lineage>
</organism>
<proteinExistence type="predicted"/>
<gene>
    <name evidence="2" type="ORF">C0175_01550</name>
</gene>
<keyword evidence="1" id="KW-1133">Transmembrane helix</keyword>
<reference evidence="2 3" key="1">
    <citation type="submission" date="2018-01" db="EMBL/GenBank/DDBJ databases">
        <title>Metagenomic assembled genomes from two thermal pools in the Uzon Caldera, Kamchatka, Russia.</title>
        <authorList>
            <person name="Wilkins L."/>
            <person name="Ettinger C."/>
        </authorList>
    </citation>
    <scope>NUCLEOTIDE SEQUENCE [LARGE SCALE GENOMIC DNA]</scope>
    <source>
        <strain evidence="2">ARK-10</strain>
    </source>
</reference>
<comment type="caution">
    <text evidence="2">The sequence shown here is derived from an EMBL/GenBank/DDBJ whole genome shotgun (WGS) entry which is preliminary data.</text>
</comment>
<sequence length="110" mass="12726">KKFALDLPLCPTALIINEMVYYSNQKCQAQNYIENQAYGTDSQNMTKMCKFKILIMNLKGQILFLFHTFLWYLSHSIDYQGNIFLQTFPLKIKLMGQIGLQACLSMSITV</sequence>
<protein>
    <submittedName>
        <fullName evidence="2">Uncharacterized protein</fullName>
    </submittedName>
</protein>
<name>A0A2J6X8K4_9BACT</name>
<accession>A0A2J6X8K4</accession>
<dbReference type="Proteomes" id="UP000236910">
    <property type="component" value="Unassembled WGS sequence"/>
</dbReference>
<evidence type="ECO:0000256" key="1">
    <source>
        <dbReference type="SAM" id="Phobius"/>
    </source>
</evidence>
<feature type="non-terminal residue" evidence="2">
    <location>
        <position position="1"/>
    </location>
</feature>
<keyword evidence="1" id="KW-0812">Transmembrane</keyword>